<gene>
    <name evidence="8" type="ORF">Bandiella_01285</name>
</gene>
<dbReference type="Gene3D" id="3.30.70.250">
    <property type="entry name" value="Malonyl-CoA ACP transacylase, ACP-binding"/>
    <property type="match status" value="1"/>
</dbReference>
<dbReference type="Gene3D" id="3.40.366.10">
    <property type="entry name" value="Malonyl-Coenzyme A Acyl Carrier Protein, domain 2"/>
    <property type="match status" value="1"/>
</dbReference>
<feature type="domain" description="Malonyl-CoA:ACP transacylase (MAT)" evidence="7">
    <location>
        <begin position="6"/>
        <end position="304"/>
    </location>
</feature>
<evidence type="ECO:0000256" key="6">
    <source>
        <dbReference type="PIRNR" id="PIRNR000446"/>
    </source>
</evidence>
<evidence type="ECO:0000256" key="1">
    <source>
        <dbReference type="ARBA" id="ARBA00013258"/>
    </source>
</evidence>
<evidence type="ECO:0000313" key="9">
    <source>
        <dbReference type="Proteomes" id="UP001327219"/>
    </source>
</evidence>
<evidence type="ECO:0000256" key="4">
    <source>
        <dbReference type="ARBA" id="ARBA00023315"/>
    </source>
</evidence>
<accession>A0ABZ0UPG1</accession>
<name>A0ABZ0UPG1_9RICK</name>
<keyword evidence="9" id="KW-1185">Reference proteome</keyword>
<sequence>MKTAFLFPGQGSQQIGMGKEIYENFPKAKEVYDIVNDALNQKLSDIIFYGDEEELKITSNTQPAIMATSIALLTMLCDFAHKKMEDLCCIAAGHSLGEYSALCGADSLTLSDTAKILRARGNAMQKAVPVGVGAMYALIGGDEVKAQSICEALSAYGICEIANDNGAGQIILSGSAKAFETIDSIIKDCNIRRAVKLQVSAPFHSSLMKEATAIMAKGLDLYDFRDTKVEIIANYSADVYKSSNEIRPLLIKQIEGKVRWRETIAKMYHDIGVRRFVEIGPGKVLSNLVKHQYADAQVYSLQNIQDIENYLR</sequence>
<comment type="similarity">
    <text evidence="6">Belongs to the fabD family.</text>
</comment>
<protein>
    <recommendedName>
        <fullName evidence="2 6">Malonyl CoA-acyl carrier protein transacylase</fullName>
        <ecNumber evidence="1 6">2.3.1.39</ecNumber>
    </recommendedName>
</protein>
<dbReference type="PANTHER" id="PTHR42681:SF1">
    <property type="entry name" value="MALONYL-COA-ACYL CARRIER PROTEIN TRANSACYLASE, MITOCHONDRIAL"/>
    <property type="match status" value="1"/>
</dbReference>
<comment type="catalytic activity">
    <reaction evidence="5 6">
        <text>holo-[ACP] + malonyl-CoA = malonyl-[ACP] + CoA</text>
        <dbReference type="Rhea" id="RHEA:41792"/>
        <dbReference type="Rhea" id="RHEA-COMP:9623"/>
        <dbReference type="Rhea" id="RHEA-COMP:9685"/>
        <dbReference type="ChEBI" id="CHEBI:57287"/>
        <dbReference type="ChEBI" id="CHEBI:57384"/>
        <dbReference type="ChEBI" id="CHEBI:64479"/>
        <dbReference type="ChEBI" id="CHEBI:78449"/>
        <dbReference type="EC" id="2.3.1.39"/>
    </reaction>
</comment>
<dbReference type="InterPro" id="IPR001227">
    <property type="entry name" value="Ac_transferase_dom_sf"/>
</dbReference>
<dbReference type="InterPro" id="IPR050858">
    <property type="entry name" value="Mal-CoA-ACP_Trans/PKS_FabD"/>
</dbReference>
<dbReference type="NCBIfam" id="TIGR00128">
    <property type="entry name" value="fabD"/>
    <property type="match status" value="1"/>
</dbReference>
<evidence type="ECO:0000256" key="5">
    <source>
        <dbReference type="ARBA" id="ARBA00048462"/>
    </source>
</evidence>
<keyword evidence="4 6" id="KW-0012">Acyltransferase</keyword>
<evidence type="ECO:0000256" key="3">
    <source>
        <dbReference type="ARBA" id="ARBA00022679"/>
    </source>
</evidence>
<reference evidence="8 9" key="1">
    <citation type="submission" date="2022-11" db="EMBL/GenBank/DDBJ databases">
        <title>Host association and intracellularity evolved multiple times independently in the Rickettsiales.</title>
        <authorList>
            <person name="Castelli M."/>
            <person name="Nardi T."/>
            <person name="Gammuto L."/>
            <person name="Bellinzona G."/>
            <person name="Sabaneyeva E."/>
            <person name="Potekhin A."/>
            <person name="Serra V."/>
            <person name="Petroni G."/>
            <person name="Sassera D."/>
        </authorList>
    </citation>
    <scope>NUCLEOTIDE SEQUENCE [LARGE SCALE GENOMIC DNA]</scope>
    <source>
        <strain evidence="8 9">NDG2</strain>
    </source>
</reference>
<dbReference type="Pfam" id="PF00698">
    <property type="entry name" value="Acyl_transf_1"/>
    <property type="match status" value="1"/>
</dbReference>
<organism evidence="8 9">
    <name type="scientific">Candidatus Bandiella euplotis</name>
    <dbReference type="NCBI Taxonomy" id="1664265"/>
    <lineage>
        <taxon>Bacteria</taxon>
        <taxon>Pseudomonadati</taxon>
        <taxon>Pseudomonadota</taxon>
        <taxon>Alphaproteobacteria</taxon>
        <taxon>Rickettsiales</taxon>
        <taxon>Candidatus Midichloriaceae</taxon>
        <taxon>Candidatus Bandiella</taxon>
    </lineage>
</organism>
<dbReference type="EC" id="2.3.1.39" evidence="1 6"/>
<dbReference type="InterPro" id="IPR024925">
    <property type="entry name" value="Malonyl_CoA-ACP_transAc"/>
</dbReference>
<dbReference type="InterPro" id="IPR004410">
    <property type="entry name" value="Malonyl_CoA-ACP_transAc_FabD"/>
</dbReference>
<dbReference type="Proteomes" id="UP001327219">
    <property type="component" value="Chromosome"/>
</dbReference>
<evidence type="ECO:0000313" key="8">
    <source>
        <dbReference type="EMBL" id="WPX97141.1"/>
    </source>
</evidence>
<dbReference type="PANTHER" id="PTHR42681">
    <property type="entry name" value="MALONYL-COA-ACYL CARRIER PROTEIN TRANSACYLASE, MITOCHONDRIAL"/>
    <property type="match status" value="1"/>
</dbReference>
<dbReference type="EMBL" id="CP110820">
    <property type="protein sequence ID" value="WPX97141.1"/>
    <property type="molecule type" value="Genomic_DNA"/>
</dbReference>
<dbReference type="InterPro" id="IPR014043">
    <property type="entry name" value="Acyl_transferase_dom"/>
</dbReference>
<keyword evidence="3 6" id="KW-0808">Transferase</keyword>
<dbReference type="RefSeq" id="WP_323732754.1">
    <property type="nucleotide sequence ID" value="NZ_CP110820.1"/>
</dbReference>
<dbReference type="SMART" id="SM00827">
    <property type="entry name" value="PKS_AT"/>
    <property type="match status" value="1"/>
</dbReference>
<proteinExistence type="inferred from homology"/>
<dbReference type="InterPro" id="IPR016035">
    <property type="entry name" value="Acyl_Trfase/lysoPLipase"/>
</dbReference>
<evidence type="ECO:0000256" key="2">
    <source>
        <dbReference type="ARBA" id="ARBA00018953"/>
    </source>
</evidence>
<dbReference type="SUPFAM" id="SSF55048">
    <property type="entry name" value="Probable ACP-binding domain of malonyl-CoA ACP transacylase"/>
    <property type="match status" value="1"/>
</dbReference>
<dbReference type="InterPro" id="IPR016036">
    <property type="entry name" value="Malonyl_transacylase_ACP-bd"/>
</dbReference>
<dbReference type="SUPFAM" id="SSF52151">
    <property type="entry name" value="FabD/lysophospholipase-like"/>
    <property type="match status" value="1"/>
</dbReference>
<dbReference type="PIRSF" id="PIRSF000446">
    <property type="entry name" value="Mct"/>
    <property type="match status" value="1"/>
</dbReference>
<evidence type="ECO:0000259" key="7">
    <source>
        <dbReference type="SMART" id="SM00827"/>
    </source>
</evidence>